<dbReference type="EC" id="2.1.1.-" evidence="1"/>
<organism evidence="1 2">
    <name type="scientific">Mordavella massiliensis</name>
    <dbReference type="NCBI Taxonomy" id="1871024"/>
    <lineage>
        <taxon>Bacteria</taxon>
        <taxon>Bacillati</taxon>
        <taxon>Bacillota</taxon>
        <taxon>Clostridia</taxon>
        <taxon>Eubacteriales</taxon>
        <taxon>Clostridiaceae</taxon>
        <taxon>Mordavella</taxon>
    </lineage>
</organism>
<evidence type="ECO:0000313" key="1">
    <source>
        <dbReference type="EMBL" id="MBM6948138.1"/>
    </source>
</evidence>
<keyword evidence="1" id="KW-0489">Methyltransferase</keyword>
<protein>
    <submittedName>
        <fullName evidence="1">Flagellin lysine-N-methylase</fullName>
        <ecNumber evidence="1">2.1.1.-</ecNumber>
    </submittedName>
</protein>
<reference evidence="1" key="1">
    <citation type="submission" date="2020-08" db="EMBL/GenBank/DDBJ databases">
        <authorList>
            <person name="Cejkova D."/>
            <person name="Kubasova T."/>
            <person name="Jahodarova E."/>
            <person name="Rychlik I."/>
        </authorList>
    </citation>
    <scope>NUCLEOTIDE SEQUENCE</scope>
    <source>
        <strain evidence="1">An582</strain>
    </source>
</reference>
<accession>A0A938XAV5</accession>
<comment type="caution">
    <text evidence="1">The sequence shown here is derived from an EMBL/GenBank/DDBJ whole genome shotgun (WGS) entry which is preliminary data.</text>
</comment>
<gene>
    <name evidence="1" type="primary">fliB</name>
    <name evidence="1" type="ORF">H6A20_05640</name>
</gene>
<dbReference type="GO" id="GO:0032259">
    <property type="term" value="P:methylation"/>
    <property type="evidence" value="ECO:0007669"/>
    <property type="project" value="UniProtKB-KW"/>
</dbReference>
<dbReference type="EMBL" id="JACJKS010000006">
    <property type="protein sequence ID" value="MBM6948138.1"/>
    <property type="molecule type" value="Genomic_DNA"/>
</dbReference>
<keyword evidence="1" id="KW-0969">Cilium</keyword>
<evidence type="ECO:0000313" key="2">
    <source>
        <dbReference type="Proteomes" id="UP000705508"/>
    </source>
</evidence>
<keyword evidence="1" id="KW-0282">Flagellum</keyword>
<name>A0A938XAV5_9CLOT</name>
<dbReference type="GO" id="GO:0008168">
    <property type="term" value="F:methyltransferase activity"/>
    <property type="evidence" value="ECO:0007669"/>
    <property type="project" value="UniProtKB-KW"/>
</dbReference>
<keyword evidence="1" id="KW-0966">Cell projection</keyword>
<keyword evidence="1" id="KW-0808">Transferase</keyword>
<proteinExistence type="predicted"/>
<dbReference type="Proteomes" id="UP000705508">
    <property type="component" value="Unassembled WGS sequence"/>
</dbReference>
<sequence length="379" mass="44105">MRYVRPSYYDAFRCAADACPSTCCEGWQIVIDAQSLKRYRDYTGDFGRRMQGCVSWEEGVFRQRDGRCAMLDDSGLCDLIREKGEEALCETCRQYPRHVEEFENVREYSLSLSCPVAARMILEETGPFSLLTEDTPEEECFEEGFDLLLYTRLADAREVLFALLQKRELPFEKRGEICLAFAGDLQECLEAGDYSGMDEEIRRMQEAAEKPGISGQTDLIRPAKDRWMRRSPGHKQRERERRLLCSLERLDPAWDDLMADERRFLSSCSGEEYRELRGAFLEKTGLDERLPEKLAVFFIYTYFCGAVYDDSIHGKVLLALFSADWILELLMARRYLYGEEPDGAAFVRMAYRWAREVEHSDENLLALEDYFWDLTHPGQ</sequence>
<dbReference type="RefSeq" id="WP_204906173.1">
    <property type="nucleotide sequence ID" value="NZ_JACJKS010000006.1"/>
</dbReference>
<dbReference type="AlphaFoldDB" id="A0A938XAV5"/>
<reference evidence="1" key="2">
    <citation type="journal article" date="2021" name="Sci. Rep.">
        <title>The distribution of antibiotic resistance genes in chicken gut microbiota commensals.</title>
        <authorList>
            <person name="Juricova H."/>
            <person name="Matiasovicova J."/>
            <person name="Kubasova T."/>
            <person name="Cejkova D."/>
            <person name="Rychlik I."/>
        </authorList>
    </citation>
    <scope>NUCLEOTIDE SEQUENCE</scope>
    <source>
        <strain evidence="1">An582</strain>
    </source>
</reference>
<dbReference type="NCBIfam" id="NF038110">
    <property type="entry name" value="Lys_methyl_FliB"/>
    <property type="match status" value="1"/>
</dbReference>